<dbReference type="OrthoDB" id="1493595at2"/>
<reference evidence="2 3" key="1">
    <citation type="submission" date="2019-03" db="EMBL/GenBank/DDBJ databases">
        <title>Genomic Encyclopedia of Archaeal and Bacterial Type Strains, Phase II (KMG-II): from individual species to whole genera.</title>
        <authorList>
            <person name="Goeker M."/>
        </authorList>
    </citation>
    <scope>NUCLEOTIDE SEQUENCE [LARGE SCALE GENOMIC DNA]</scope>
    <source>
        <strain evidence="2 3">DSM 28353</strain>
    </source>
</reference>
<dbReference type="EMBL" id="SNYV01000013">
    <property type="protein sequence ID" value="TDQ78325.1"/>
    <property type="molecule type" value="Genomic_DNA"/>
</dbReference>
<protein>
    <submittedName>
        <fullName evidence="2">Uncharacterized protein</fullName>
    </submittedName>
</protein>
<keyword evidence="1" id="KW-0812">Transmembrane</keyword>
<feature type="transmembrane region" description="Helical" evidence="1">
    <location>
        <begin position="143"/>
        <end position="159"/>
    </location>
</feature>
<sequence length="164" mass="19464">MRKYLSRKYLGLLFTTLVSLSFVYMFLTKEEIKSKDDLIKVEGRMVNYDFKEIVKYKRTLHEYYLTLDTYRNVFQIPADYLNIFEEQYFLSTVRKGDILTLSIPKGQVKLLNTEENVRITSMASQGRHYLRQEDVIEMEQSNMLLYGALFIFGMGVIIFRTSKD</sequence>
<keyword evidence="1" id="KW-1133">Transmembrane helix</keyword>
<proteinExistence type="predicted"/>
<feature type="transmembrane region" description="Helical" evidence="1">
    <location>
        <begin position="9"/>
        <end position="27"/>
    </location>
</feature>
<keyword evidence="1" id="KW-0472">Membrane</keyword>
<evidence type="ECO:0000313" key="2">
    <source>
        <dbReference type="EMBL" id="TDQ78325.1"/>
    </source>
</evidence>
<name>A0A4R6WPW5_9SPHI</name>
<accession>A0A4R6WPW5</accession>
<keyword evidence="3" id="KW-1185">Reference proteome</keyword>
<organism evidence="2 3">
    <name type="scientific">Sphingobacterium yanglingense</name>
    <dbReference type="NCBI Taxonomy" id="1437280"/>
    <lineage>
        <taxon>Bacteria</taxon>
        <taxon>Pseudomonadati</taxon>
        <taxon>Bacteroidota</taxon>
        <taxon>Sphingobacteriia</taxon>
        <taxon>Sphingobacteriales</taxon>
        <taxon>Sphingobacteriaceae</taxon>
        <taxon>Sphingobacterium</taxon>
    </lineage>
</organism>
<dbReference type="AlphaFoldDB" id="A0A4R6WPW5"/>
<dbReference type="Proteomes" id="UP000295292">
    <property type="component" value="Unassembled WGS sequence"/>
</dbReference>
<comment type="caution">
    <text evidence="2">The sequence shown here is derived from an EMBL/GenBank/DDBJ whole genome shotgun (WGS) entry which is preliminary data.</text>
</comment>
<evidence type="ECO:0000256" key="1">
    <source>
        <dbReference type="SAM" id="Phobius"/>
    </source>
</evidence>
<gene>
    <name evidence="2" type="ORF">CLV99_2308</name>
</gene>
<dbReference type="RefSeq" id="WP_133584557.1">
    <property type="nucleotide sequence ID" value="NZ_SNYV01000013.1"/>
</dbReference>
<evidence type="ECO:0000313" key="3">
    <source>
        <dbReference type="Proteomes" id="UP000295292"/>
    </source>
</evidence>